<evidence type="ECO:0000313" key="10">
    <source>
        <dbReference type="Proteomes" id="UP000280434"/>
    </source>
</evidence>
<evidence type="ECO:0000256" key="1">
    <source>
        <dbReference type="ARBA" id="ARBA00004196"/>
    </source>
</evidence>
<keyword evidence="10" id="KW-1185">Reference proteome</keyword>
<comment type="similarity">
    <text evidence="2">Belongs to the membrane fusion protein (MFP) (TC 8.A.1) family.</text>
</comment>
<dbReference type="GO" id="GO:0015562">
    <property type="term" value="F:efflux transmembrane transporter activity"/>
    <property type="evidence" value="ECO:0007669"/>
    <property type="project" value="TreeGrafter"/>
</dbReference>
<dbReference type="GO" id="GO:1990281">
    <property type="term" value="C:efflux pump complex"/>
    <property type="evidence" value="ECO:0007669"/>
    <property type="project" value="TreeGrafter"/>
</dbReference>
<dbReference type="Gene3D" id="2.40.50.100">
    <property type="match status" value="1"/>
</dbReference>
<evidence type="ECO:0000256" key="4">
    <source>
        <dbReference type="SAM" id="MobiDB-lite"/>
    </source>
</evidence>
<evidence type="ECO:0000259" key="7">
    <source>
        <dbReference type="Pfam" id="PF25954"/>
    </source>
</evidence>
<reference evidence="9 10" key="1">
    <citation type="submission" date="2018-10" db="EMBL/GenBank/DDBJ databases">
        <title>Paraburkholderia sp. 7MK8-2, isolated from soil.</title>
        <authorList>
            <person name="Gao Z.-H."/>
            <person name="Qiu L.-H."/>
        </authorList>
    </citation>
    <scope>NUCLEOTIDE SEQUENCE [LARGE SCALE GENOMIC DNA]</scope>
    <source>
        <strain evidence="9 10">7MK8-2</strain>
    </source>
</reference>
<dbReference type="Gene3D" id="2.40.30.170">
    <property type="match status" value="1"/>
</dbReference>
<dbReference type="Pfam" id="PF25967">
    <property type="entry name" value="RND-MFP_C"/>
    <property type="match status" value="1"/>
</dbReference>
<dbReference type="InterPro" id="IPR058624">
    <property type="entry name" value="MdtA-like_HH"/>
</dbReference>
<comment type="caution">
    <text evidence="9">The sequence shown here is derived from an EMBL/GenBank/DDBJ whole genome shotgun (WGS) entry which is preliminary data.</text>
</comment>
<dbReference type="Pfam" id="PF25917">
    <property type="entry name" value="BSH_RND"/>
    <property type="match status" value="1"/>
</dbReference>
<feature type="domain" description="Multidrug resistance protein MdtA-like barrel-sandwich hybrid" evidence="6">
    <location>
        <begin position="83"/>
        <end position="217"/>
    </location>
</feature>
<gene>
    <name evidence="9" type="ORF">D7S89_12525</name>
</gene>
<dbReference type="Proteomes" id="UP000280434">
    <property type="component" value="Unassembled WGS sequence"/>
</dbReference>
<dbReference type="PANTHER" id="PTHR30469">
    <property type="entry name" value="MULTIDRUG RESISTANCE PROTEIN MDTA"/>
    <property type="match status" value="1"/>
</dbReference>
<dbReference type="InterPro" id="IPR058625">
    <property type="entry name" value="MdtA-like_BSH"/>
</dbReference>
<dbReference type="InterPro" id="IPR058627">
    <property type="entry name" value="MdtA-like_C"/>
</dbReference>
<dbReference type="EMBL" id="RBZV01000004">
    <property type="protein sequence ID" value="RKP48165.1"/>
    <property type="molecule type" value="Genomic_DNA"/>
</dbReference>
<evidence type="ECO:0000313" key="9">
    <source>
        <dbReference type="EMBL" id="RKP48165.1"/>
    </source>
</evidence>
<organism evidence="9 10">
    <name type="scientific">Trinickia fusca</name>
    <dbReference type="NCBI Taxonomy" id="2419777"/>
    <lineage>
        <taxon>Bacteria</taxon>
        <taxon>Pseudomonadati</taxon>
        <taxon>Pseudomonadota</taxon>
        <taxon>Betaproteobacteria</taxon>
        <taxon>Burkholderiales</taxon>
        <taxon>Burkholderiaceae</taxon>
        <taxon>Trinickia</taxon>
    </lineage>
</organism>
<sequence>MSSEIDFAARKHPARFKYTTISVVVVAALIVTTGIASRVHAKSTLAAAAAELAIPTVAAHVPVRSGAAQPLELPGRLEAFVNAAIYARVPGYLKTWYADIGASVKQGQLLAVIDTPELDQQFQQARADLRNAVANEQLAETTARRWKQLLDTDSVSKQEADEKCADLVAKRANVAANEANVRRLEALESFKRITAPFDGTVTARRTDVGALIDTGADQGRELFTVSDSRRLRLYVNVPQQLATSIKPGMTVTLTVPERPGKTFSATLTSTDGSIASSSGTLLAQLLVDNAAGELLPGEYASVRFSLPSDANAMRIPASALIFRKAGLQVAVVGSDDRVTLKPVTVATDFGSQVEIASGLDAQDRVIDNPPDSLASGDRVQLATKEERAHV</sequence>
<accession>A0A494XBN2</accession>
<dbReference type="Gene3D" id="2.40.420.20">
    <property type="match status" value="1"/>
</dbReference>
<dbReference type="AlphaFoldDB" id="A0A494XBN2"/>
<evidence type="ECO:0000259" key="6">
    <source>
        <dbReference type="Pfam" id="PF25917"/>
    </source>
</evidence>
<protein>
    <submittedName>
        <fullName evidence="9">Efflux RND transporter periplasmic adaptor subunit</fullName>
    </submittedName>
</protein>
<feature type="domain" description="Multidrug resistance protein MdtA-like C-terminal permuted SH3" evidence="8">
    <location>
        <begin position="311"/>
        <end position="366"/>
    </location>
</feature>
<dbReference type="InterPro" id="IPR058792">
    <property type="entry name" value="Beta-barrel_RND_2"/>
</dbReference>
<feature type="domain" description="CusB-like beta-barrel" evidence="7">
    <location>
        <begin position="234"/>
        <end position="305"/>
    </location>
</feature>
<keyword evidence="3" id="KW-0813">Transport</keyword>
<feature type="domain" description="Multidrug resistance protein MdtA-like alpha-helical hairpin" evidence="5">
    <location>
        <begin position="122"/>
        <end position="181"/>
    </location>
</feature>
<evidence type="ECO:0000259" key="8">
    <source>
        <dbReference type="Pfam" id="PF25967"/>
    </source>
</evidence>
<dbReference type="Gene3D" id="1.10.287.470">
    <property type="entry name" value="Helix hairpin bin"/>
    <property type="match status" value="1"/>
</dbReference>
<feature type="region of interest" description="Disordered" evidence="4">
    <location>
        <begin position="367"/>
        <end position="390"/>
    </location>
</feature>
<evidence type="ECO:0000256" key="2">
    <source>
        <dbReference type="ARBA" id="ARBA00009477"/>
    </source>
</evidence>
<dbReference type="RefSeq" id="WP_121278016.1">
    <property type="nucleotide sequence ID" value="NZ_RBZV01000004.1"/>
</dbReference>
<proteinExistence type="inferred from homology"/>
<dbReference type="SUPFAM" id="SSF111369">
    <property type="entry name" value="HlyD-like secretion proteins"/>
    <property type="match status" value="1"/>
</dbReference>
<dbReference type="Pfam" id="PF25954">
    <property type="entry name" value="Beta-barrel_RND_2"/>
    <property type="match status" value="1"/>
</dbReference>
<dbReference type="OrthoDB" id="9806939at2"/>
<dbReference type="NCBIfam" id="TIGR01730">
    <property type="entry name" value="RND_mfp"/>
    <property type="match status" value="1"/>
</dbReference>
<comment type="subcellular location">
    <subcellularLocation>
        <location evidence="1">Cell envelope</location>
    </subcellularLocation>
</comment>
<evidence type="ECO:0000259" key="5">
    <source>
        <dbReference type="Pfam" id="PF25876"/>
    </source>
</evidence>
<evidence type="ECO:0000256" key="3">
    <source>
        <dbReference type="ARBA" id="ARBA00022448"/>
    </source>
</evidence>
<dbReference type="InterPro" id="IPR006143">
    <property type="entry name" value="RND_pump_MFP"/>
</dbReference>
<dbReference type="PANTHER" id="PTHR30469:SF37">
    <property type="entry name" value="RAGD PROTEIN"/>
    <property type="match status" value="1"/>
</dbReference>
<dbReference type="Pfam" id="PF25876">
    <property type="entry name" value="HH_MFP_RND"/>
    <property type="match status" value="1"/>
</dbReference>
<name>A0A494XBN2_9BURK</name>